<proteinExistence type="predicted"/>
<organism>
    <name type="scientific">Serpula lacrymans var. lacrymans (strain S7.9)</name>
    <name type="common">Dry rot fungus</name>
    <dbReference type="NCBI Taxonomy" id="578457"/>
    <lineage>
        <taxon>Eukaryota</taxon>
        <taxon>Fungi</taxon>
        <taxon>Dikarya</taxon>
        <taxon>Basidiomycota</taxon>
        <taxon>Agaricomycotina</taxon>
        <taxon>Agaricomycetes</taxon>
        <taxon>Agaricomycetidae</taxon>
        <taxon>Boletales</taxon>
        <taxon>Coniophorineae</taxon>
        <taxon>Serpulaceae</taxon>
        <taxon>Serpula</taxon>
    </lineage>
</organism>
<dbReference type="AlphaFoldDB" id="F8NPR4"/>
<reference evidence="2" key="1">
    <citation type="submission" date="2011-04" db="EMBL/GenBank/DDBJ databases">
        <title>Evolution of plant cell wall degrading machinery underlies the functional diversity of forest fungi.</title>
        <authorList>
            <consortium name="US DOE Joint Genome Institute (JGI-PGF)"/>
            <person name="Eastwood D.C."/>
            <person name="Floudas D."/>
            <person name="Binder M."/>
            <person name="Majcherczyk A."/>
            <person name="Schneider P."/>
            <person name="Aerts A."/>
            <person name="Asiegbu F.O."/>
            <person name="Baker S.E."/>
            <person name="Barry K."/>
            <person name="Bendiksby M."/>
            <person name="Blumentritt M."/>
            <person name="Coutinho P.M."/>
            <person name="Cullen D."/>
            <person name="Cullen D."/>
            <person name="Gathman A."/>
            <person name="Goodell B."/>
            <person name="Henrissat B."/>
            <person name="Ihrmark K."/>
            <person name="Kauserud H."/>
            <person name="Kohler A."/>
            <person name="LaButti K."/>
            <person name="Lapidus A."/>
            <person name="Lavin J.L."/>
            <person name="Lee Y.-H."/>
            <person name="Lindquist E."/>
            <person name="Lilly W."/>
            <person name="Lucas S."/>
            <person name="Morin E."/>
            <person name="Murat C."/>
            <person name="Oguiza J.A."/>
            <person name="Park J."/>
            <person name="Pisabarro A.G."/>
            <person name="Riley R."/>
            <person name="Rosling A."/>
            <person name="Salamov A."/>
            <person name="Schmidt O."/>
            <person name="Schmutz J."/>
            <person name="Skrede I."/>
            <person name="Stenlid J."/>
            <person name="Wiebenga A."/>
            <person name="Xie X."/>
            <person name="Kues U."/>
            <person name="Hibbett D.S."/>
            <person name="Hoffmeister D."/>
            <person name="Hogberg N."/>
            <person name="Martin F."/>
            <person name="Grigoriev I.V."/>
            <person name="Watkinson S.C."/>
        </authorList>
    </citation>
    <scope>NUCLEOTIDE SEQUENCE</scope>
    <source>
        <strain evidence="2">S7.9</strain>
    </source>
</reference>
<dbReference type="PROSITE" id="PS00028">
    <property type="entry name" value="ZINC_FINGER_C2H2_1"/>
    <property type="match status" value="1"/>
</dbReference>
<dbReference type="HOGENOM" id="CLU_089025_0_0_1"/>
<name>F8NPR4_SERL9</name>
<accession>F8NPR4</accession>
<evidence type="ECO:0000259" key="1">
    <source>
        <dbReference type="PROSITE" id="PS00028"/>
    </source>
</evidence>
<dbReference type="KEGG" id="sla:SERLADRAFT_434991"/>
<dbReference type="GeneID" id="18814485"/>
<sequence length="244" mass="27341">MTSSLTLSTDHVLQLSKQHLNQHCWSARIQENFYNCSLPRCAGRAHGSVAALKTHVELSHLSRVALSCPARGCDQLFGRTTALETHFVTSHWQLVNTVITFPSATINATAIPFAPQIKRFLPPLPDSPVPAHLAVPLVFPNQHLKRKSSPQEPISRKWSRMEVQDEEDGHEHIAFDNLNHSVIQKSTGPFAVEVHLKPPNLDRQLSRPLPIVSSPRRFNVPRSMLFDELIKRNALDVVDSRSGL</sequence>
<protein>
    <recommendedName>
        <fullName evidence="1">C2H2-type domain-containing protein</fullName>
    </recommendedName>
</protein>
<dbReference type="InterPro" id="IPR013087">
    <property type="entry name" value="Znf_C2H2_type"/>
</dbReference>
<gene>
    <name evidence="2" type="ORF">SERLADRAFT_434991</name>
</gene>
<dbReference type="OrthoDB" id="2576496at2759"/>
<dbReference type="Proteomes" id="UP000008064">
    <property type="component" value="Unassembled WGS sequence"/>
</dbReference>
<dbReference type="EMBL" id="GL945431">
    <property type="protein sequence ID" value="EGO27220.1"/>
    <property type="molecule type" value="Genomic_DNA"/>
</dbReference>
<evidence type="ECO:0000313" key="2">
    <source>
        <dbReference type="EMBL" id="EGO27220.1"/>
    </source>
</evidence>
<dbReference type="SMART" id="SM00355">
    <property type="entry name" value="ZnF_C2H2"/>
    <property type="match status" value="2"/>
</dbReference>
<feature type="domain" description="C2H2-type" evidence="1">
    <location>
        <begin position="68"/>
        <end position="91"/>
    </location>
</feature>
<dbReference type="RefSeq" id="XP_007315311.1">
    <property type="nucleotide sequence ID" value="XM_007315249.1"/>
</dbReference>